<dbReference type="EMBL" id="BJLD01000001">
    <property type="protein sequence ID" value="GEA42366.1"/>
    <property type="molecule type" value="Genomic_DNA"/>
</dbReference>
<gene>
    <name evidence="1" type="ORF">Cst04h_05360</name>
</gene>
<dbReference type="AlphaFoldDB" id="A0ABC9ZKD5"/>
<dbReference type="Proteomes" id="UP000315234">
    <property type="component" value="Unassembled WGS sequence"/>
</dbReference>
<protein>
    <submittedName>
        <fullName evidence="1">Uncharacterized protein</fullName>
    </submittedName>
</protein>
<reference evidence="1 2" key="1">
    <citation type="submission" date="2019-06" db="EMBL/GenBank/DDBJ databases">
        <title>Draft genome sequence of Corynebacterium striatum NBRC 15291.</title>
        <authorList>
            <person name="Miura T."/>
            <person name="Furukawa M."/>
            <person name="Shimamura M."/>
            <person name="Ohyama Y."/>
            <person name="Yamazoe A."/>
            <person name="Kawasaki H."/>
        </authorList>
    </citation>
    <scope>NUCLEOTIDE SEQUENCE [LARGE SCALE GENOMIC DNA]</scope>
    <source>
        <strain evidence="1 2">NBRC 15291</strain>
    </source>
</reference>
<accession>A0ABC9ZKD5</accession>
<organism evidence="1 2">
    <name type="scientific">Corynebacterium striatum</name>
    <dbReference type="NCBI Taxonomy" id="43770"/>
    <lineage>
        <taxon>Bacteria</taxon>
        <taxon>Bacillati</taxon>
        <taxon>Actinomycetota</taxon>
        <taxon>Actinomycetes</taxon>
        <taxon>Mycobacteriales</taxon>
        <taxon>Corynebacteriaceae</taxon>
        <taxon>Corynebacterium</taxon>
    </lineage>
</organism>
<sequence>MVSVVFNGDAAASDPPVWGDRRGVGDASGSWGSKFAIYYSSLQSFMDENSDIKT</sequence>
<proteinExistence type="predicted"/>
<name>A0ABC9ZKD5_CORST</name>
<evidence type="ECO:0000313" key="1">
    <source>
        <dbReference type="EMBL" id="GEA42366.1"/>
    </source>
</evidence>
<evidence type="ECO:0000313" key="2">
    <source>
        <dbReference type="Proteomes" id="UP000315234"/>
    </source>
</evidence>
<comment type="caution">
    <text evidence="1">The sequence shown here is derived from an EMBL/GenBank/DDBJ whole genome shotgun (WGS) entry which is preliminary data.</text>
</comment>